<organism evidence="9 10">
    <name type="scientific">Rhizobium rhizoryzae</name>
    <dbReference type="NCBI Taxonomy" id="451876"/>
    <lineage>
        <taxon>Bacteria</taxon>
        <taxon>Pseudomonadati</taxon>
        <taxon>Pseudomonadota</taxon>
        <taxon>Alphaproteobacteria</taxon>
        <taxon>Hyphomicrobiales</taxon>
        <taxon>Rhizobiaceae</taxon>
        <taxon>Rhizobium/Agrobacterium group</taxon>
        <taxon>Rhizobium</taxon>
    </lineage>
</organism>
<dbReference type="GO" id="GO:0017001">
    <property type="term" value="P:antibiotic catabolic process"/>
    <property type="evidence" value="ECO:0007669"/>
    <property type="project" value="InterPro"/>
</dbReference>
<dbReference type="PANTHER" id="PTHR46825:SF8">
    <property type="entry name" value="BETA-LACTAMASE-RELATED"/>
    <property type="match status" value="1"/>
</dbReference>
<evidence type="ECO:0000256" key="6">
    <source>
        <dbReference type="RuleBase" id="RU361140"/>
    </source>
</evidence>
<comment type="caution">
    <text evidence="9">The sequence shown here is derived from an EMBL/GenBank/DDBJ whole genome shotgun (WGS) entry which is preliminary data.</text>
</comment>
<evidence type="ECO:0000256" key="5">
    <source>
        <dbReference type="ARBA" id="ARBA00023251"/>
    </source>
</evidence>
<keyword evidence="10" id="KW-1185">Reference proteome</keyword>
<dbReference type="SUPFAM" id="SSF56601">
    <property type="entry name" value="beta-lactamase/transpeptidase-like"/>
    <property type="match status" value="1"/>
</dbReference>
<dbReference type="InterPro" id="IPR001466">
    <property type="entry name" value="Beta-lactam-related"/>
</dbReference>
<dbReference type="InterPro" id="IPR058136">
    <property type="entry name" value="AmpC"/>
</dbReference>
<evidence type="ECO:0000313" key="10">
    <source>
        <dbReference type="Proteomes" id="UP000519897"/>
    </source>
</evidence>
<dbReference type="GO" id="GO:0008800">
    <property type="term" value="F:beta-lactamase activity"/>
    <property type="evidence" value="ECO:0007669"/>
    <property type="project" value="UniProtKB-UniRule"/>
</dbReference>
<evidence type="ECO:0000256" key="7">
    <source>
        <dbReference type="SAM" id="SignalP"/>
    </source>
</evidence>
<keyword evidence="5 6" id="KW-0046">Antibiotic resistance</keyword>
<dbReference type="AlphaFoldDB" id="A0A7W6PRI1"/>
<evidence type="ECO:0000256" key="3">
    <source>
        <dbReference type="ARBA" id="ARBA00012865"/>
    </source>
</evidence>
<evidence type="ECO:0000256" key="2">
    <source>
        <dbReference type="ARBA" id="ARBA00007840"/>
    </source>
</evidence>
<dbReference type="GO" id="GO:0030288">
    <property type="term" value="C:outer membrane-bounded periplasmic space"/>
    <property type="evidence" value="ECO:0007669"/>
    <property type="project" value="InterPro"/>
</dbReference>
<dbReference type="Proteomes" id="UP000519897">
    <property type="component" value="Unassembled WGS sequence"/>
</dbReference>
<dbReference type="PANTHER" id="PTHR46825">
    <property type="entry name" value="D-ALANYL-D-ALANINE-CARBOXYPEPTIDASE/ENDOPEPTIDASE AMPH"/>
    <property type="match status" value="1"/>
</dbReference>
<dbReference type="Pfam" id="PF00144">
    <property type="entry name" value="Beta-lactamase"/>
    <property type="match status" value="1"/>
</dbReference>
<evidence type="ECO:0000256" key="4">
    <source>
        <dbReference type="ARBA" id="ARBA00022801"/>
    </source>
</evidence>
<reference evidence="9 10" key="1">
    <citation type="submission" date="2020-08" db="EMBL/GenBank/DDBJ databases">
        <title>Genomic Encyclopedia of Type Strains, Phase IV (KMG-IV): sequencing the most valuable type-strain genomes for metagenomic binning, comparative biology and taxonomic classification.</title>
        <authorList>
            <person name="Goeker M."/>
        </authorList>
    </citation>
    <scope>NUCLEOTIDE SEQUENCE [LARGE SCALE GENOMIC DNA]</scope>
    <source>
        <strain evidence="9 10">DSM 29514</strain>
    </source>
</reference>
<dbReference type="EMBL" id="JACIEC010000001">
    <property type="protein sequence ID" value="MBB4142755.1"/>
    <property type="molecule type" value="Genomic_DNA"/>
</dbReference>
<dbReference type="InterPro" id="IPR001586">
    <property type="entry name" value="Beta-lactam_class-C_AS"/>
</dbReference>
<sequence>MHISRLASVTLAVAFTSAPFAQADDFKAKAAAAFQPVVKQYDIPGLIVGITRNGTHEFYATGLASKADRRDVTPETLFELGSISKLFNVTLAALAEQRGTLKLEDKVAHHLCADKCRIGDDLTLMDLATHHTGGMPLQVPDSVSDVNGLVDWMKDWKPTNPGARSYSNVSIGMLGHISAKAMGMPYAKAAEGTLFPALGLKNTFVTVPKSEMKLYAYGYNKANEPIRVGKGVLDAEAYGVKSSASDMLAFLDAELGTRSVSGELQKAFERTRTGQFKTAYFSQAMVWEEYPWPVKLDQMVAGNSPDFILKPQPVEKIAEPAKPGESTILNKTGSTNGFGGYVAMIPQKKLGIVVLANRNYPNEARIRATYALITSLGE</sequence>
<evidence type="ECO:0000259" key="8">
    <source>
        <dbReference type="Pfam" id="PF00144"/>
    </source>
</evidence>
<comment type="catalytic activity">
    <reaction evidence="1 6">
        <text>a beta-lactam + H2O = a substituted beta-amino acid</text>
        <dbReference type="Rhea" id="RHEA:20401"/>
        <dbReference type="ChEBI" id="CHEBI:15377"/>
        <dbReference type="ChEBI" id="CHEBI:35627"/>
        <dbReference type="ChEBI" id="CHEBI:140347"/>
        <dbReference type="EC" id="3.5.2.6"/>
    </reaction>
</comment>
<feature type="chain" id="PRO_5031388851" description="Beta-lactamase" evidence="7">
    <location>
        <begin position="24"/>
        <end position="378"/>
    </location>
</feature>
<evidence type="ECO:0000256" key="1">
    <source>
        <dbReference type="ARBA" id="ARBA00001526"/>
    </source>
</evidence>
<dbReference type="PROSITE" id="PS00336">
    <property type="entry name" value="BETA_LACTAMASE_C"/>
    <property type="match status" value="1"/>
</dbReference>
<name>A0A7W6PRI1_9HYPH</name>
<dbReference type="EC" id="3.5.2.6" evidence="3 6"/>
<dbReference type="Gene3D" id="3.40.710.10">
    <property type="entry name" value="DD-peptidase/beta-lactamase superfamily"/>
    <property type="match status" value="1"/>
</dbReference>
<accession>A0A7W6PRI1</accession>
<feature type="domain" description="Beta-lactamase-related" evidence="8">
    <location>
        <begin position="31"/>
        <end position="371"/>
    </location>
</feature>
<feature type="signal peptide" evidence="7">
    <location>
        <begin position="1"/>
        <end position="23"/>
    </location>
</feature>
<protein>
    <recommendedName>
        <fullName evidence="3 6">Beta-lactamase</fullName>
        <ecNumber evidence="3 6">3.5.2.6</ecNumber>
    </recommendedName>
</protein>
<dbReference type="InterPro" id="IPR012338">
    <property type="entry name" value="Beta-lactam/transpept-like"/>
</dbReference>
<keyword evidence="7" id="KW-0732">Signal</keyword>
<dbReference type="InterPro" id="IPR050491">
    <property type="entry name" value="AmpC-like"/>
</dbReference>
<proteinExistence type="inferred from homology"/>
<dbReference type="NCBIfam" id="NF033085">
    <property type="entry name" value="bla_class_C"/>
    <property type="match status" value="1"/>
</dbReference>
<dbReference type="GO" id="GO:0046677">
    <property type="term" value="P:response to antibiotic"/>
    <property type="evidence" value="ECO:0007669"/>
    <property type="project" value="UniProtKB-UniRule"/>
</dbReference>
<dbReference type="RefSeq" id="WP_165136702.1">
    <property type="nucleotide sequence ID" value="NZ_CP049250.1"/>
</dbReference>
<gene>
    <name evidence="9" type="ORF">GGQ72_001254</name>
</gene>
<keyword evidence="4 6" id="KW-0378">Hydrolase</keyword>
<comment type="similarity">
    <text evidence="2 6">Belongs to the class-C beta-lactamase family.</text>
</comment>
<evidence type="ECO:0000313" key="9">
    <source>
        <dbReference type="EMBL" id="MBB4142755.1"/>
    </source>
</evidence>